<keyword evidence="7 11" id="KW-0547">Nucleotide-binding</keyword>
<organism evidence="13 14">
    <name type="scientific">Halopseudomonas sabulinigri</name>
    <dbReference type="NCBI Taxonomy" id="472181"/>
    <lineage>
        <taxon>Bacteria</taxon>
        <taxon>Pseudomonadati</taxon>
        <taxon>Pseudomonadota</taxon>
        <taxon>Gammaproteobacteria</taxon>
        <taxon>Pseudomonadales</taxon>
        <taxon>Pseudomonadaceae</taxon>
        <taxon>Halopseudomonas</taxon>
    </lineage>
</organism>
<evidence type="ECO:0000256" key="7">
    <source>
        <dbReference type="ARBA" id="ARBA00022741"/>
    </source>
</evidence>
<dbReference type="NCBIfam" id="NF000839">
    <property type="entry name" value="PRK00071.1-1"/>
    <property type="match status" value="1"/>
</dbReference>
<dbReference type="AlphaFoldDB" id="A0A1H1QH76"/>
<dbReference type="HAMAP" id="MF_00244">
    <property type="entry name" value="NaMN_adenylyltr"/>
    <property type="match status" value="1"/>
</dbReference>
<evidence type="ECO:0000259" key="12">
    <source>
        <dbReference type="Pfam" id="PF01467"/>
    </source>
</evidence>
<dbReference type="GO" id="GO:0005524">
    <property type="term" value="F:ATP binding"/>
    <property type="evidence" value="ECO:0007669"/>
    <property type="project" value="UniProtKB-KW"/>
</dbReference>
<dbReference type="CDD" id="cd02165">
    <property type="entry name" value="NMNAT"/>
    <property type="match status" value="1"/>
</dbReference>
<dbReference type="EC" id="2.7.7.18" evidence="11"/>
<dbReference type="EMBL" id="LT629763">
    <property type="protein sequence ID" value="SDS22800.1"/>
    <property type="molecule type" value="Genomic_DNA"/>
</dbReference>
<keyword evidence="5 11" id="KW-0808">Transferase</keyword>
<accession>A0A1H1QH76</accession>
<dbReference type="Pfam" id="PF01467">
    <property type="entry name" value="CTP_transf_like"/>
    <property type="match status" value="1"/>
</dbReference>
<comment type="function">
    <text evidence="1 11">Catalyzes the reversible adenylation of nicotinate mononucleotide (NaMN) to nicotinic acid adenine dinucleotide (NaAD).</text>
</comment>
<dbReference type="NCBIfam" id="TIGR00125">
    <property type="entry name" value="cyt_tran_rel"/>
    <property type="match status" value="1"/>
</dbReference>
<evidence type="ECO:0000313" key="13">
    <source>
        <dbReference type="EMBL" id="SDS22800.1"/>
    </source>
</evidence>
<comment type="similarity">
    <text evidence="3 11">Belongs to the NadD family.</text>
</comment>
<dbReference type="STRING" id="472181.SAMN05216271_1445"/>
<keyword evidence="9 11" id="KW-0520">NAD</keyword>
<dbReference type="GO" id="GO:0009435">
    <property type="term" value="P:NAD+ biosynthetic process"/>
    <property type="evidence" value="ECO:0007669"/>
    <property type="project" value="UniProtKB-UniRule"/>
</dbReference>
<dbReference type="Gene3D" id="3.40.50.620">
    <property type="entry name" value="HUPs"/>
    <property type="match status" value="1"/>
</dbReference>
<comment type="pathway">
    <text evidence="2 11">Cofactor biosynthesis; NAD(+) biosynthesis; deamido-NAD(+) from nicotinate D-ribonucleotide: step 1/1.</text>
</comment>
<evidence type="ECO:0000256" key="11">
    <source>
        <dbReference type="HAMAP-Rule" id="MF_00244"/>
    </source>
</evidence>
<dbReference type="GO" id="GO:0004515">
    <property type="term" value="F:nicotinate-nucleotide adenylyltransferase activity"/>
    <property type="evidence" value="ECO:0007669"/>
    <property type="project" value="UniProtKB-UniRule"/>
</dbReference>
<evidence type="ECO:0000256" key="6">
    <source>
        <dbReference type="ARBA" id="ARBA00022695"/>
    </source>
</evidence>
<dbReference type="NCBIfam" id="TIGR00482">
    <property type="entry name" value="nicotinate (nicotinamide) nucleotide adenylyltransferase"/>
    <property type="match status" value="1"/>
</dbReference>
<evidence type="ECO:0000256" key="5">
    <source>
        <dbReference type="ARBA" id="ARBA00022679"/>
    </source>
</evidence>
<dbReference type="UniPathway" id="UPA00253">
    <property type="reaction ID" value="UER00332"/>
</dbReference>
<protein>
    <recommendedName>
        <fullName evidence="11">Probable nicotinate-nucleotide adenylyltransferase</fullName>
        <ecNumber evidence="11">2.7.7.18</ecNumber>
    </recommendedName>
    <alternativeName>
        <fullName evidence="11">Deamido-NAD(+) diphosphorylase</fullName>
    </alternativeName>
    <alternativeName>
        <fullName evidence="11">Deamido-NAD(+) pyrophosphorylase</fullName>
    </alternativeName>
    <alternativeName>
        <fullName evidence="11">Nicotinate mononucleotide adenylyltransferase</fullName>
        <shortName evidence="11">NaMN adenylyltransferase</shortName>
    </alternativeName>
</protein>
<sequence length="213" mass="23590">MRQRIGLLGGTFDPVHFGHLRSAVEVREQLQLDELRLIPSARPPHRELPGASASQRLAMVQLAAGEGSGLQVDDCELRRERPSYTVDTLESLRAELGSDAALFMVLGWDAFCGLPNWHRWDELLRLAHIVVLQRPDYDLDVPEVLKDLLAARSVDDPARLAQASHGYILCLSQTPLAISATHIRGLIASGASPRFLLPDAVLDYIETEGLYRP</sequence>
<gene>
    <name evidence="11" type="primary">nadD</name>
    <name evidence="13" type="ORF">SAMN05216271_1445</name>
</gene>
<keyword evidence="4 11" id="KW-0662">Pyridine nucleotide biosynthesis</keyword>
<evidence type="ECO:0000256" key="8">
    <source>
        <dbReference type="ARBA" id="ARBA00022840"/>
    </source>
</evidence>
<comment type="catalytic activity">
    <reaction evidence="10 11">
        <text>nicotinate beta-D-ribonucleotide + ATP + H(+) = deamido-NAD(+) + diphosphate</text>
        <dbReference type="Rhea" id="RHEA:22860"/>
        <dbReference type="ChEBI" id="CHEBI:15378"/>
        <dbReference type="ChEBI" id="CHEBI:30616"/>
        <dbReference type="ChEBI" id="CHEBI:33019"/>
        <dbReference type="ChEBI" id="CHEBI:57502"/>
        <dbReference type="ChEBI" id="CHEBI:58437"/>
        <dbReference type="EC" id="2.7.7.18"/>
    </reaction>
</comment>
<evidence type="ECO:0000256" key="1">
    <source>
        <dbReference type="ARBA" id="ARBA00002324"/>
    </source>
</evidence>
<evidence type="ECO:0000256" key="9">
    <source>
        <dbReference type="ARBA" id="ARBA00023027"/>
    </source>
</evidence>
<dbReference type="InterPro" id="IPR004821">
    <property type="entry name" value="Cyt_trans-like"/>
</dbReference>
<proteinExistence type="inferred from homology"/>
<dbReference type="InterPro" id="IPR014729">
    <property type="entry name" value="Rossmann-like_a/b/a_fold"/>
</dbReference>
<keyword evidence="6 11" id="KW-0548">Nucleotidyltransferase</keyword>
<dbReference type="InterPro" id="IPR005248">
    <property type="entry name" value="NadD/NMNAT"/>
</dbReference>
<evidence type="ECO:0000256" key="3">
    <source>
        <dbReference type="ARBA" id="ARBA00009014"/>
    </source>
</evidence>
<dbReference type="PANTHER" id="PTHR39321:SF3">
    <property type="entry name" value="PHOSPHOPANTETHEINE ADENYLYLTRANSFERASE"/>
    <property type="match status" value="1"/>
</dbReference>
<name>A0A1H1QH76_9GAMM</name>
<dbReference type="NCBIfam" id="NF000840">
    <property type="entry name" value="PRK00071.1-3"/>
    <property type="match status" value="1"/>
</dbReference>
<dbReference type="OrthoDB" id="5295945at2"/>
<keyword evidence="8 11" id="KW-0067">ATP-binding</keyword>
<dbReference type="RefSeq" id="WP_092285215.1">
    <property type="nucleotide sequence ID" value="NZ_BAABWD010000001.1"/>
</dbReference>
<evidence type="ECO:0000313" key="14">
    <source>
        <dbReference type="Proteomes" id="UP000243413"/>
    </source>
</evidence>
<evidence type="ECO:0000256" key="2">
    <source>
        <dbReference type="ARBA" id="ARBA00005019"/>
    </source>
</evidence>
<feature type="domain" description="Cytidyltransferase-like" evidence="12">
    <location>
        <begin position="7"/>
        <end position="184"/>
    </location>
</feature>
<evidence type="ECO:0000256" key="10">
    <source>
        <dbReference type="ARBA" id="ARBA00048721"/>
    </source>
</evidence>
<reference evidence="14" key="1">
    <citation type="submission" date="2016-10" db="EMBL/GenBank/DDBJ databases">
        <authorList>
            <person name="Varghese N."/>
            <person name="Submissions S."/>
        </authorList>
    </citation>
    <scope>NUCLEOTIDE SEQUENCE [LARGE SCALE GENOMIC DNA]</scope>
    <source>
        <strain evidence="14">JCM 14963</strain>
    </source>
</reference>
<evidence type="ECO:0000256" key="4">
    <source>
        <dbReference type="ARBA" id="ARBA00022642"/>
    </source>
</evidence>
<dbReference type="PANTHER" id="PTHR39321">
    <property type="entry name" value="NICOTINATE-NUCLEOTIDE ADENYLYLTRANSFERASE-RELATED"/>
    <property type="match status" value="1"/>
</dbReference>
<dbReference type="SUPFAM" id="SSF52374">
    <property type="entry name" value="Nucleotidylyl transferase"/>
    <property type="match status" value="1"/>
</dbReference>
<dbReference type="Proteomes" id="UP000243413">
    <property type="component" value="Chromosome I"/>
</dbReference>